<evidence type="ECO:0000313" key="1">
    <source>
        <dbReference type="EMBL" id="CAG8775476.1"/>
    </source>
</evidence>
<evidence type="ECO:0000313" key="2">
    <source>
        <dbReference type="Proteomes" id="UP000789405"/>
    </source>
</evidence>
<comment type="caution">
    <text evidence="1">The sequence shown here is derived from an EMBL/GenBank/DDBJ whole genome shotgun (WGS) entry which is preliminary data.</text>
</comment>
<accession>A0A9N9JDJ2</accession>
<feature type="non-terminal residue" evidence="1">
    <location>
        <position position="51"/>
    </location>
</feature>
<protein>
    <submittedName>
        <fullName evidence="1">13871_t:CDS:1</fullName>
    </submittedName>
</protein>
<dbReference type="EMBL" id="CAJVPY010020416">
    <property type="protein sequence ID" value="CAG8775476.1"/>
    <property type="molecule type" value="Genomic_DNA"/>
</dbReference>
<organism evidence="1 2">
    <name type="scientific">Dentiscutata erythropus</name>
    <dbReference type="NCBI Taxonomy" id="1348616"/>
    <lineage>
        <taxon>Eukaryota</taxon>
        <taxon>Fungi</taxon>
        <taxon>Fungi incertae sedis</taxon>
        <taxon>Mucoromycota</taxon>
        <taxon>Glomeromycotina</taxon>
        <taxon>Glomeromycetes</taxon>
        <taxon>Diversisporales</taxon>
        <taxon>Gigasporaceae</taxon>
        <taxon>Dentiscutata</taxon>
    </lineage>
</organism>
<name>A0A9N9JDJ2_9GLOM</name>
<sequence length="51" mass="5836">IRDIVEIEGFENSVSVRSFFEDLVEVEGFVETKSFVETKGFVVVQVLIKIK</sequence>
<feature type="non-terminal residue" evidence="1">
    <location>
        <position position="1"/>
    </location>
</feature>
<proteinExistence type="predicted"/>
<dbReference type="AlphaFoldDB" id="A0A9N9JDJ2"/>
<keyword evidence="2" id="KW-1185">Reference proteome</keyword>
<reference evidence="1" key="1">
    <citation type="submission" date="2021-06" db="EMBL/GenBank/DDBJ databases">
        <authorList>
            <person name="Kallberg Y."/>
            <person name="Tangrot J."/>
            <person name="Rosling A."/>
        </authorList>
    </citation>
    <scope>NUCLEOTIDE SEQUENCE</scope>
    <source>
        <strain evidence="1">MA453B</strain>
    </source>
</reference>
<dbReference type="Proteomes" id="UP000789405">
    <property type="component" value="Unassembled WGS sequence"/>
</dbReference>
<gene>
    <name evidence="1" type="ORF">DERYTH_LOCUS19119</name>
</gene>